<dbReference type="STRING" id="39492.ERS852540_01129"/>
<dbReference type="OrthoDB" id="1910231at2"/>
<name>A0A174ZDW4_9FIRM</name>
<sequence>MANQLKKGRQYLKNGYWAMVGALSAMIISLQPVMADTIWDRFSNIMRDIYGQLAGISTIVAVTAAAVALLVRMISRNQRAVDEATSWIKRIVVAWIVLNSLGFVVAYLQPLVSGGQYTG</sequence>
<keyword evidence="1" id="KW-1133">Transmembrane helix</keyword>
<evidence type="ECO:0000313" key="3">
    <source>
        <dbReference type="Proteomes" id="UP000095662"/>
    </source>
</evidence>
<organism evidence="2 3">
    <name type="scientific">[Eubacterium] siraeum</name>
    <dbReference type="NCBI Taxonomy" id="39492"/>
    <lineage>
        <taxon>Bacteria</taxon>
        <taxon>Bacillati</taxon>
        <taxon>Bacillota</taxon>
        <taxon>Clostridia</taxon>
        <taxon>Eubacteriales</taxon>
        <taxon>Oscillospiraceae</taxon>
        <taxon>Oscillospiraceae incertae sedis</taxon>
    </lineage>
</organism>
<feature type="transmembrane region" description="Helical" evidence="1">
    <location>
        <begin position="51"/>
        <end position="71"/>
    </location>
</feature>
<dbReference type="AlphaFoldDB" id="A0A174ZDW4"/>
<proteinExistence type="predicted"/>
<keyword evidence="1" id="KW-0472">Membrane</keyword>
<dbReference type="Proteomes" id="UP000095662">
    <property type="component" value="Unassembled WGS sequence"/>
</dbReference>
<protein>
    <submittedName>
        <fullName evidence="2">Uncharacterized protein</fullName>
    </submittedName>
</protein>
<evidence type="ECO:0000313" key="2">
    <source>
        <dbReference type="EMBL" id="CUQ85573.1"/>
    </source>
</evidence>
<keyword evidence="1" id="KW-0812">Transmembrane</keyword>
<dbReference type="EMBL" id="CZBY01000007">
    <property type="protein sequence ID" value="CUQ85573.1"/>
    <property type="molecule type" value="Genomic_DNA"/>
</dbReference>
<reference evidence="2 3" key="1">
    <citation type="submission" date="2015-09" db="EMBL/GenBank/DDBJ databases">
        <authorList>
            <consortium name="Pathogen Informatics"/>
        </authorList>
    </citation>
    <scope>NUCLEOTIDE SEQUENCE [LARGE SCALE GENOMIC DNA]</scope>
    <source>
        <strain evidence="2 3">2789STDY5834928</strain>
    </source>
</reference>
<accession>A0A174ZDW4</accession>
<feature type="transmembrane region" description="Helical" evidence="1">
    <location>
        <begin position="92"/>
        <end position="112"/>
    </location>
</feature>
<gene>
    <name evidence="2" type="ORF">ERS852540_01129</name>
</gene>
<evidence type="ECO:0000256" key="1">
    <source>
        <dbReference type="SAM" id="Phobius"/>
    </source>
</evidence>